<evidence type="ECO:0000313" key="12">
    <source>
        <dbReference type="Proteomes" id="UP000068832"/>
    </source>
</evidence>
<evidence type="ECO:0000313" key="1">
    <source>
        <dbReference type="EMBL" id="AIM27851.1"/>
    </source>
</evidence>
<evidence type="ECO:0008006" key="13">
    <source>
        <dbReference type="Google" id="ProtNLM"/>
    </source>
</evidence>
<evidence type="ECO:0000313" key="5">
    <source>
        <dbReference type="EMBL" id="AKV81430.1"/>
    </source>
</evidence>
<dbReference type="OrthoDB" id="40936at2157"/>
<reference evidence="1 7" key="1">
    <citation type="journal article" date="2014" name="J. Bacteriol.">
        <title>Role of an Archaeal PitA Transporter in the Copper and Arsenic Resistance of Metallosphaera sedula, an Extreme Thermoacidophile.</title>
        <authorList>
            <person name="McCarthy S."/>
            <person name="Ai C."/>
            <person name="Wheaton G."/>
            <person name="Tevatia R."/>
            <person name="Eckrich V."/>
            <person name="Kelly R."/>
            <person name="Blum P."/>
        </authorList>
    </citation>
    <scope>NUCLEOTIDE SEQUENCE [LARGE SCALE GENOMIC DNA]</scope>
    <source>
        <strain evidence="1 7">CuR1</strain>
    </source>
</reference>
<dbReference type="EMBL" id="CP012172">
    <property type="protein sequence ID" value="AKV74696.1"/>
    <property type="molecule type" value="Genomic_DNA"/>
</dbReference>
<dbReference type="Proteomes" id="UP000062398">
    <property type="component" value="Chromosome"/>
</dbReference>
<evidence type="ECO:0000313" key="8">
    <source>
        <dbReference type="Proteomes" id="UP000056255"/>
    </source>
</evidence>
<dbReference type="EMBL" id="CP008822">
    <property type="protein sequence ID" value="AIM27851.1"/>
    <property type="molecule type" value="Genomic_DNA"/>
</dbReference>
<evidence type="ECO:0000313" key="11">
    <source>
        <dbReference type="Proteomes" id="UP000062475"/>
    </source>
</evidence>
<dbReference type="OMA" id="HEIKYFS"/>
<reference evidence="9 10" key="2">
    <citation type="journal article" date="2015" name="Genome Announc.">
        <title>Complete Genome Sequences of Evolved Arsenate-Resistant Metallosphaera sedula Strains.</title>
        <authorList>
            <person name="Ai C."/>
            <person name="McCarthy S."/>
            <person name="Schackwitz W."/>
            <person name="Martin J."/>
            <person name="Lipzen A."/>
            <person name="Blum P."/>
        </authorList>
    </citation>
    <scope>NUCLEOTIDE SEQUENCE [LARGE SCALE GENOMIC DNA]</scope>
    <source>
        <strain evidence="4 10">ARS120-1</strain>
        <strain evidence="5 9">ARS120-2</strain>
        <strain evidence="2 12">ARS50-1</strain>
        <strain evidence="3 11">ARS50-2</strain>
    </source>
</reference>
<organism evidence="1 7">
    <name type="scientific">Metallosphaera sedula</name>
    <dbReference type="NCBI Taxonomy" id="43687"/>
    <lineage>
        <taxon>Archaea</taxon>
        <taxon>Thermoproteota</taxon>
        <taxon>Thermoprotei</taxon>
        <taxon>Sulfolobales</taxon>
        <taxon>Sulfolobaceae</taxon>
        <taxon>Metallosphaera</taxon>
    </lineage>
</organism>
<gene>
    <name evidence="1" type="ORF">HA72_1712</name>
    <name evidence="2" type="ORF">MsedA_1746</name>
    <name evidence="3" type="ORF">MsedB_1748</name>
    <name evidence="4" type="ORF">MsedC_1746</name>
    <name evidence="5" type="ORF">MsedD_1747</name>
    <name evidence="6" type="ORF">MsedE_1748</name>
</gene>
<evidence type="ECO:0000313" key="3">
    <source>
        <dbReference type="EMBL" id="AKV76934.1"/>
    </source>
</evidence>
<dbReference type="Proteomes" id="UP000061362">
    <property type="component" value="Chromosome"/>
</dbReference>
<protein>
    <recommendedName>
        <fullName evidence="13">ArsR family transcriptional regulator</fullName>
    </recommendedName>
</protein>
<evidence type="ECO:0000313" key="9">
    <source>
        <dbReference type="Proteomes" id="UP000061362"/>
    </source>
</evidence>
<reference evidence="6 8" key="3">
    <citation type="submission" date="2015-07" db="EMBL/GenBank/DDBJ databases">
        <title>Physiological, transcriptional responses and genome re-sequencing of acid resistant extremely thermoacidophilic Metallosphaera sedula SARC-M1.</title>
        <authorList>
            <person name="Ai C."/>
            <person name="McCarthy S."/>
            <person name="Eckrich V."/>
            <person name="Rudrappa D."/>
            <person name="Qiu G."/>
            <person name="Blum P."/>
        </authorList>
    </citation>
    <scope>NUCLEOTIDE SEQUENCE [LARGE SCALE GENOMIC DNA]</scope>
    <source>
        <strain evidence="6 8">SARC-M1</strain>
    </source>
</reference>
<dbReference type="GeneID" id="97613178"/>
<proteinExistence type="predicted"/>
<dbReference type="Proteomes" id="UP000062475">
    <property type="component" value="Chromosome"/>
</dbReference>
<name>A0A088E693_9CREN</name>
<dbReference type="Proteomes" id="UP000068832">
    <property type="component" value="Chromosome"/>
</dbReference>
<evidence type="ECO:0000313" key="10">
    <source>
        <dbReference type="Proteomes" id="UP000062398"/>
    </source>
</evidence>
<dbReference type="AlphaFoldDB" id="A0A088E693"/>
<evidence type="ECO:0000313" key="4">
    <source>
        <dbReference type="EMBL" id="AKV79185.1"/>
    </source>
</evidence>
<dbReference type="EMBL" id="CP012176">
    <property type="protein sequence ID" value="AKV83664.1"/>
    <property type="molecule type" value="Genomic_DNA"/>
</dbReference>
<dbReference type="Proteomes" id="UP000029084">
    <property type="component" value="Chromosome"/>
</dbReference>
<dbReference type="EMBL" id="CP012175">
    <property type="protein sequence ID" value="AKV81430.1"/>
    <property type="molecule type" value="Genomic_DNA"/>
</dbReference>
<evidence type="ECO:0000313" key="2">
    <source>
        <dbReference type="EMBL" id="AKV74696.1"/>
    </source>
</evidence>
<evidence type="ECO:0000313" key="6">
    <source>
        <dbReference type="EMBL" id="AKV83664.1"/>
    </source>
</evidence>
<dbReference type="RefSeq" id="WP_012021654.1">
    <property type="nucleotide sequence ID" value="NZ_AP019770.1"/>
</dbReference>
<evidence type="ECO:0000313" key="7">
    <source>
        <dbReference type="Proteomes" id="UP000029084"/>
    </source>
</evidence>
<dbReference type="Proteomes" id="UP000056255">
    <property type="component" value="Chromosome"/>
</dbReference>
<sequence length="100" mass="11247">MSVKSKKSRKTKESEGEVESKLKVVYSDKDVVVMTAPNEEELKQILLDLLTEKPMNLKELHSKLSGIASEDKIRRALASLSENRQVTLLEDGRYAKLGTD</sequence>
<dbReference type="EMBL" id="CP012173">
    <property type="protein sequence ID" value="AKV76934.1"/>
    <property type="molecule type" value="Genomic_DNA"/>
</dbReference>
<accession>A0A088E693</accession>
<dbReference type="EMBL" id="CP012174">
    <property type="protein sequence ID" value="AKV79185.1"/>
    <property type="molecule type" value="Genomic_DNA"/>
</dbReference>
<dbReference type="PATRIC" id="fig|43687.5.peg.1845"/>